<dbReference type="AlphaFoldDB" id="A0A3S0A0P5"/>
<reference evidence="1 2" key="1">
    <citation type="submission" date="2018-12" db="EMBL/GenBank/DDBJ databases">
        <title>YIM 101343 draft genome.</title>
        <authorList>
            <person name="Chen X."/>
        </authorList>
    </citation>
    <scope>NUCLEOTIDE SEQUENCE [LARGE SCALE GENOMIC DNA]</scope>
    <source>
        <strain evidence="1 2">YIM 101343</strain>
    </source>
</reference>
<protein>
    <submittedName>
        <fullName evidence="1">Uncharacterized protein</fullName>
    </submittedName>
</protein>
<dbReference type="RefSeq" id="WP_126119924.1">
    <property type="nucleotide sequence ID" value="NZ_RXHJ01000004.1"/>
</dbReference>
<accession>A0A3S0A0P5</accession>
<dbReference type="EMBL" id="RXHJ01000004">
    <property type="protein sequence ID" value="RSZ64658.1"/>
    <property type="molecule type" value="Genomic_DNA"/>
</dbReference>
<gene>
    <name evidence="1" type="ORF">EAH68_03385</name>
</gene>
<proteinExistence type="predicted"/>
<dbReference type="Proteomes" id="UP000274907">
    <property type="component" value="Unassembled WGS sequence"/>
</dbReference>
<sequence>MNQIQLTAATFDHLSSLLRPISEPPSPELPPGSRTAAALHRAGIAWTGTHRRADEALRGHVREVCDLLSRARDHDSRLAARLDI</sequence>
<comment type="caution">
    <text evidence="1">The sequence shown here is derived from an EMBL/GenBank/DDBJ whole genome shotgun (WGS) entry which is preliminary data.</text>
</comment>
<evidence type="ECO:0000313" key="1">
    <source>
        <dbReference type="EMBL" id="RSZ64658.1"/>
    </source>
</evidence>
<organism evidence="1 2">
    <name type="scientific">Corynebacterium hylobatis</name>
    <dbReference type="NCBI Taxonomy" id="1859290"/>
    <lineage>
        <taxon>Bacteria</taxon>
        <taxon>Bacillati</taxon>
        <taxon>Actinomycetota</taxon>
        <taxon>Actinomycetes</taxon>
        <taxon>Mycobacteriales</taxon>
        <taxon>Corynebacteriaceae</taxon>
        <taxon>Corynebacterium</taxon>
    </lineage>
</organism>
<evidence type="ECO:0000313" key="2">
    <source>
        <dbReference type="Proteomes" id="UP000274907"/>
    </source>
</evidence>
<keyword evidence="2" id="KW-1185">Reference proteome</keyword>
<name>A0A3S0A0P5_9CORY</name>
<dbReference type="OrthoDB" id="9961563at2"/>